<dbReference type="Gene3D" id="3.80.10.10">
    <property type="entry name" value="Ribonuclease Inhibitor"/>
    <property type="match status" value="1"/>
</dbReference>
<reference evidence="6" key="2">
    <citation type="journal article" date="2021" name="Genome Biol. Evol.">
        <title>Developing a high-quality reference genome for a parasitic bivalve with doubly uniparental inheritance (Bivalvia: Unionida).</title>
        <authorList>
            <person name="Smith C.H."/>
        </authorList>
    </citation>
    <scope>NUCLEOTIDE SEQUENCE</scope>
    <source>
        <strain evidence="6">CHS0354</strain>
        <tissue evidence="6">Mantle</tissue>
    </source>
</reference>
<feature type="compositionally biased region" description="Acidic residues" evidence="4">
    <location>
        <begin position="151"/>
        <end position="177"/>
    </location>
</feature>
<evidence type="ECO:0000313" key="7">
    <source>
        <dbReference type="Proteomes" id="UP001195483"/>
    </source>
</evidence>
<reference evidence="6" key="3">
    <citation type="submission" date="2023-05" db="EMBL/GenBank/DDBJ databases">
        <authorList>
            <person name="Smith C.H."/>
        </authorList>
    </citation>
    <scope>NUCLEOTIDE SEQUENCE</scope>
    <source>
        <strain evidence="6">CHS0354</strain>
        <tissue evidence="6">Mantle</tissue>
    </source>
</reference>
<evidence type="ECO:0000259" key="5">
    <source>
        <dbReference type="SMART" id="SM00446"/>
    </source>
</evidence>
<feature type="region of interest" description="Disordered" evidence="4">
    <location>
        <begin position="143"/>
        <end position="177"/>
    </location>
</feature>
<evidence type="ECO:0000313" key="6">
    <source>
        <dbReference type="EMBL" id="KAK3595476.1"/>
    </source>
</evidence>
<dbReference type="PANTHER" id="PTHR11375:SF0">
    <property type="entry name" value="ACIDIC LEUCINE-RICH NUCLEAR PHOSPHOPROTEIN 32 FAMILY MEMBER A"/>
    <property type="match status" value="1"/>
</dbReference>
<evidence type="ECO:0000256" key="2">
    <source>
        <dbReference type="ARBA" id="ARBA00022737"/>
    </source>
</evidence>
<evidence type="ECO:0000256" key="1">
    <source>
        <dbReference type="ARBA" id="ARBA00022614"/>
    </source>
</evidence>
<proteinExistence type="inferred from homology"/>
<dbReference type="InterPro" id="IPR003603">
    <property type="entry name" value="U2A'_phosphoprotein32A_C"/>
</dbReference>
<sequence>MDMAKRIELEKRARKPAEIKELNLDNCRANQIDGLTSEFTGLESLSLINVGLTSLKGFPRLPNLKRLELSDNRISSGLTNLTGCPNLTQLSLSGNKIKDISTLESLVELKNLKSLDLFNCEVTNLEDYREKVFDLLPDLKWLDGYDKNDQEADEDEDGSELDGEDGEEEDEVDEDDE</sequence>
<dbReference type="Pfam" id="PF14580">
    <property type="entry name" value="LRR_9"/>
    <property type="match status" value="1"/>
</dbReference>
<name>A0AAE0SNW8_9BIVA</name>
<evidence type="ECO:0000256" key="4">
    <source>
        <dbReference type="SAM" id="MobiDB-lite"/>
    </source>
</evidence>
<dbReference type="EMBL" id="JAEAOA010000272">
    <property type="protein sequence ID" value="KAK3595476.1"/>
    <property type="molecule type" value="Genomic_DNA"/>
</dbReference>
<dbReference type="InterPro" id="IPR032675">
    <property type="entry name" value="LRR_dom_sf"/>
</dbReference>
<feature type="domain" description="U2A'/phosphoprotein 32 family A C-terminal" evidence="5">
    <location>
        <begin position="125"/>
        <end position="143"/>
    </location>
</feature>
<comment type="similarity">
    <text evidence="3">Belongs to the ANP32 family.</text>
</comment>
<dbReference type="GO" id="GO:0042393">
    <property type="term" value="F:histone binding"/>
    <property type="evidence" value="ECO:0007669"/>
    <property type="project" value="TreeGrafter"/>
</dbReference>
<comment type="caution">
    <text evidence="6">The sequence shown here is derived from an EMBL/GenBank/DDBJ whole genome shotgun (WGS) entry which is preliminary data.</text>
</comment>
<dbReference type="PANTHER" id="PTHR11375">
    <property type="entry name" value="ACIDIC LEUCINE-RICH NUCLEAR PHOSPHOPROTEIN 32"/>
    <property type="match status" value="1"/>
</dbReference>
<keyword evidence="1" id="KW-0433">Leucine-rich repeat</keyword>
<feature type="non-terminal residue" evidence="6">
    <location>
        <position position="177"/>
    </location>
</feature>
<dbReference type="InterPro" id="IPR045081">
    <property type="entry name" value="AN32"/>
</dbReference>
<dbReference type="SUPFAM" id="SSF52058">
    <property type="entry name" value="L domain-like"/>
    <property type="match status" value="1"/>
</dbReference>
<keyword evidence="2" id="KW-0677">Repeat</keyword>
<evidence type="ECO:0000256" key="3">
    <source>
        <dbReference type="ARBA" id="ARBA00025777"/>
    </source>
</evidence>
<keyword evidence="7" id="KW-1185">Reference proteome</keyword>
<dbReference type="PROSITE" id="PS51450">
    <property type="entry name" value="LRR"/>
    <property type="match status" value="2"/>
</dbReference>
<dbReference type="Proteomes" id="UP001195483">
    <property type="component" value="Unassembled WGS sequence"/>
</dbReference>
<dbReference type="AlphaFoldDB" id="A0AAE0SNW8"/>
<protein>
    <recommendedName>
        <fullName evidence="5">U2A'/phosphoprotein 32 family A C-terminal domain-containing protein</fullName>
    </recommendedName>
</protein>
<reference evidence="6" key="1">
    <citation type="journal article" date="2021" name="Genome Biol. Evol.">
        <title>A High-Quality Reference Genome for a Parasitic Bivalve with Doubly Uniparental Inheritance (Bivalvia: Unionida).</title>
        <authorList>
            <person name="Smith C.H."/>
        </authorList>
    </citation>
    <scope>NUCLEOTIDE SEQUENCE</scope>
    <source>
        <strain evidence="6">CHS0354</strain>
    </source>
</reference>
<dbReference type="SMART" id="SM00446">
    <property type="entry name" value="LRRcap"/>
    <property type="match status" value="1"/>
</dbReference>
<dbReference type="FunFam" id="3.80.10.10:FF:000003">
    <property type="entry name" value="Acidic leucine-rich nuclear phosphoprotein 32 family member A"/>
    <property type="match status" value="1"/>
</dbReference>
<dbReference type="InterPro" id="IPR001611">
    <property type="entry name" value="Leu-rich_rpt"/>
</dbReference>
<organism evidence="6 7">
    <name type="scientific">Potamilus streckersoni</name>
    <dbReference type="NCBI Taxonomy" id="2493646"/>
    <lineage>
        <taxon>Eukaryota</taxon>
        <taxon>Metazoa</taxon>
        <taxon>Spiralia</taxon>
        <taxon>Lophotrochozoa</taxon>
        <taxon>Mollusca</taxon>
        <taxon>Bivalvia</taxon>
        <taxon>Autobranchia</taxon>
        <taxon>Heteroconchia</taxon>
        <taxon>Palaeoheterodonta</taxon>
        <taxon>Unionida</taxon>
        <taxon>Unionoidea</taxon>
        <taxon>Unionidae</taxon>
        <taxon>Ambleminae</taxon>
        <taxon>Lampsilini</taxon>
        <taxon>Potamilus</taxon>
    </lineage>
</organism>
<accession>A0AAE0SNW8</accession>
<gene>
    <name evidence="6" type="ORF">CHS0354_003464</name>
</gene>
<dbReference type="GO" id="GO:0005634">
    <property type="term" value="C:nucleus"/>
    <property type="evidence" value="ECO:0007669"/>
    <property type="project" value="TreeGrafter"/>
</dbReference>